<dbReference type="GO" id="GO:0005634">
    <property type="term" value="C:nucleus"/>
    <property type="evidence" value="ECO:0007669"/>
    <property type="project" value="UniProtKB-SubCell"/>
</dbReference>
<name>A0A5E4ML62_9HEMI</name>
<dbReference type="InterPro" id="IPR038718">
    <property type="entry name" value="SNF2-like_sf"/>
</dbReference>
<evidence type="ECO:0000256" key="12">
    <source>
        <dbReference type="ARBA" id="ARBA00023054"/>
    </source>
</evidence>
<dbReference type="InterPro" id="IPR000330">
    <property type="entry name" value="SNF2_N"/>
</dbReference>
<dbReference type="FunFam" id="3.40.50.10810:FF:000015">
    <property type="entry name" value="lymphoid-specific helicase isoform X1"/>
    <property type="match status" value="1"/>
</dbReference>
<dbReference type="GO" id="GO:0005524">
    <property type="term" value="F:ATP binding"/>
    <property type="evidence" value="ECO:0007669"/>
    <property type="project" value="UniProtKB-KW"/>
</dbReference>
<keyword evidence="6" id="KW-0547">Nucleotide-binding</keyword>
<keyword evidence="14" id="KW-0539">Nucleus</keyword>
<dbReference type="SMART" id="SM00490">
    <property type="entry name" value="HELICc"/>
    <property type="match status" value="1"/>
</dbReference>
<keyword evidence="10 20" id="KW-0067">ATP-binding</keyword>
<dbReference type="SMART" id="SM00487">
    <property type="entry name" value="DEXDc"/>
    <property type="match status" value="1"/>
</dbReference>
<evidence type="ECO:0000256" key="3">
    <source>
        <dbReference type="ARBA" id="ARBA00022473"/>
    </source>
</evidence>
<evidence type="ECO:0000256" key="10">
    <source>
        <dbReference type="ARBA" id="ARBA00022840"/>
    </source>
</evidence>
<feature type="domain" description="Helicase C-terminal" evidence="19">
    <location>
        <begin position="533"/>
        <end position="693"/>
    </location>
</feature>
<evidence type="ECO:0000256" key="5">
    <source>
        <dbReference type="ARBA" id="ARBA00022618"/>
    </source>
</evidence>
<accession>A0A5E4ML62</accession>
<evidence type="ECO:0000256" key="1">
    <source>
        <dbReference type="ARBA" id="ARBA00004123"/>
    </source>
</evidence>
<dbReference type="SUPFAM" id="SSF52540">
    <property type="entry name" value="P-loop containing nucleoside triphosphate hydrolases"/>
    <property type="match status" value="2"/>
</dbReference>
<protein>
    <recommendedName>
        <fullName evidence="17">Proliferation-associated SNF2-like protein</fullName>
    </recommendedName>
</protein>
<organism evidence="20 21">
    <name type="scientific">Cinara cedri</name>
    <dbReference type="NCBI Taxonomy" id="506608"/>
    <lineage>
        <taxon>Eukaryota</taxon>
        <taxon>Metazoa</taxon>
        <taxon>Ecdysozoa</taxon>
        <taxon>Arthropoda</taxon>
        <taxon>Hexapoda</taxon>
        <taxon>Insecta</taxon>
        <taxon>Pterygota</taxon>
        <taxon>Neoptera</taxon>
        <taxon>Paraneoptera</taxon>
        <taxon>Hemiptera</taxon>
        <taxon>Sternorrhyncha</taxon>
        <taxon>Aphidomorpha</taxon>
        <taxon>Aphidoidea</taxon>
        <taxon>Aphididae</taxon>
        <taxon>Lachninae</taxon>
        <taxon>Cinara</taxon>
    </lineage>
</organism>
<gene>
    <name evidence="20" type="ORF">CINCED_3A016157</name>
</gene>
<dbReference type="OrthoDB" id="448448at2759"/>
<evidence type="ECO:0000259" key="19">
    <source>
        <dbReference type="PROSITE" id="PS51194"/>
    </source>
</evidence>
<dbReference type="Pfam" id="PF00176">
    <property type="entry name" value="SNF2-rel_dom"/>
    <property type="match status" value="1"/>
</dbReference>
<proteinExistence type="inferred from homology"/>
<keyword evidence="5" id="KW-0132">Cell division</keyword>
<dbReference type="AlphaFoldDB" id="A0A5E4ML62"/>
<comment type="subcellular location">
    <subcellularLocation>
        <location evidence="1">Nucleus</location>
    </subcellularLocation>
</comment>
<dbReference type="FunFam" id="3.40.50.300:FF:000577">
    <property type="entry name" value="lymphoid-specific helicase isoform X1"/>
    <property type="match status" value="1"/>
</dbReference>
<keyword evidence="7" id="KW-0498">Mitosis</keyword>
<evidence type="ECO:0000256" key="2">
    <source>
        <dbReference type="ARBA" id="ARBA00007025"/>
    </source>
</evidence>
<dbReference type="GO" id="GO:0005721">
    <property type="term" value="C:pericentric heterochromatin"/>
    <property type="evidence" value="ECO:0007669"/>
    <property type="project" value="TreeGrafter"/>
</dbReference>
<evidence type="ECO:0000256" key="6">
    <source>
        <dbReference type="ARBA" id="ARBA00022741"/>
    </source>
</evidence>
<evidence type="ECO:0000256" key="7">
    <source>
        <dbReference type="ARBA" id="ARBA00022776"/>
    </source>
</evidence>
<dbReference type="PANTHER" id="PTHR47161:SF1">
    <property type="entry name" value="LYMPHOID-SPECIFIC HELICASE"/>
    <property type="match status" value="1"/>
</dbReference>
<evidence type="ECO:0000313" key="21">
    <source>
        <dbReference type="Proteomes" id="UP000325440"/>
    </source>
</evidence>
<dbReference type="GO" id="GO:0004386">
    <property type="term" value="F:helicase activity"/>
    <property type="evidence" value="ECO:0007669"/>
    <property type="project" value="UniProtKB-KW"/>
</dbReference>
<evidence type="ECO:0000256" key="17">
    <source>
        <dbReference type="ARBA" id="ARBA00081399"/>
    </source>
</evidence>
<evidence type="ECO:0000256" key="13">
    <source>
        <dbReference type="ARBA" id="ARBA00023163"/>
    </source>
</evidence>
<dbReference type="PANTHER" id="PTHR47161">
    <property type="entry name" value="LYMPHOID-SPECIFIC HELICASE"/>
    <property type="match status" value="1"/>
</dbReference>
<keyword evidence="12" id="KW-0175">Coiled coil</keyword>
<feature type="domain" description="Helicase ATP-binding" evidence="18">
    <location>
        <begin position="180"/>
        <end position="350"/>
    </location>
</feature>
<dbReference type="GO" id="GO:0016787">
    <property type="term" value="F:hydrolase activity"/>
    <property type="evidence" value="ECO:0007669"/>
    <property type="project" value="UniProtKB-KW"/>
</dbReference>
<dbReference type="GO" id="GO:0044027">
    <property type="term" value="P:negative regulation of gene expression via chromosomal CpG island methylation"/>
    <property type="evidence" value="ECO:0007669"/>
    <property type="project" value="TreeGrafter"/>
</dbReference>
<comment type="similarity">
    <text evidence="2">Belongs to the SNF2/RAD54 helicase family.</text>
</comment>
<keyword evidence="9 20" id="KW-0347">Helicase</keyword>
<dbReference type="GO" id="GO:0031508">
    <property type="term" value="P:pericentric heterochromatin formation"/>
    <property type="evidence" value="ECO:0007669"/>
    <property type="project" value="TreeGrafter"/>
</dbReference>
<evidence type="ECO:0000259" key="18">
    <source>
        <dbReference type="PROSITE" id="PS51192"/>
    </source>
</evidence>
<comment type="function">
    <text evidence="16">Plays an essential role in normal development and survival. Involved in regulation of the expansion or survival of lymphoid cells. Required for de novo or maintenance DNA methylation. May control silencing of the imprinted CDKN1C gene through DNA methylation. May play a role in formation and organization of heterochromatin, implying a functional role in the regulation of transcription and mitosis.</text>
</comment>
<evidence type="ECO:0000313" key="20">
    <source>
        <dbReference type="EMBL" id="VVC32979.1"/>
    </source>
</evidence>
<dbReference type="InterPro" id="IPR001650">
    <property type="entry name" value="Helicase_C-like"/>
</dbReference>
<dbReference type="InterPro" id="IPR014001">
    <property type="entry name" value="Helicase_ATP-bd"/>
</dbReference>
<dbReference type="InterPro" id="IPR027417">
    <property type="entry name" value="P-loop_NTPase"/>
</dbReference>
<evidence type="ECO:0000256" key="8">
    <source>
        <dbReference type="ARBA" id="ARBA00022801"/>
    </source>
</evidence>
<dbReference type="PROSITE" id="PS51194">
    <property type="entry name" value="HELICASE_CTER"/>
    <property type="match status" value="1"/>
</dbReference>
<evidence type="ECO:0000256" key="11">
    <source>
        <dbReference type="ARBA" id="ARBA00023015"/>
    </source>
</evidence>
<keyword evidence="21" id="KW-1185">Reference proteome</keyword>
<keyword evidence="8" id="KW-0378">Hydrolase</keyword>
<dbReference type="EMBL" id="CABPRJ010000961">
    <property type="protein sequence ID" value="VVC32979.1"/>
    <property type="molecule type" value="Genomic_DNA"/>
</dbReference>
<reference evidence="20 21" key="1">
    <citation type="submission" date="2019-08" db="EMBL/GenBank/DDBJ databases">
        <authorList>
            <person name="Alioto T."/>
            <person name="Alioto T."/>
            <person name="Gomez Garrido J."/>
        </authorList>
    </citation>
    <scope>NUCLEOTIDE SEQUENCE [LARGE SCALE GENOMIC DNA]</scope>
</reference>
<dbReference type="Pfam" id="PF00271">
    <property type="entry name" value="Helicase_C"/>
    <property type="match status" value="1"/>
</dbReference>
<dbReference type="InterPro" id="IPR049730">
    <property type="entry name" value="SNF2/RAD54-like_C"/>
</dbReference>
<evidence type="ECO:0000256" key="9">
    <source>
        <dbReference type="ARBA" id="ARBA00022806"/>
    </source>
</evidence>
<dbReference type="Gene3D" id="3.40.50.300">
    <property type="entry name" value="P-loop containing nucleotide triphosphate hydrolases"/>
    <property type="match status" value="1"/>
</dbReference>
<evidence type="ECO:0000256" key="15">
    <source>
        <dbReference type="ARBA" id="ARBA00023306"/>
    </source>
</evidence>
<keyword evidence="4" id="KW-0597">Phosphoprotein</keyword>
<dbReference type="Proteomes" id="UP000325440">
    <property type="component" value="Unassembled WGS sequence"/>
</dbReference>
<dbReference type="GO" id="GO:0051301">
    <property type="term" value="P:cell division"/>
    <property type="evidence" value="ECO:0007669"/>
    <property type="project" value="UniProtKB-KW"/>
</dbReference>
<keyword evidence="11" id="KW-0805">Transcription regulation</keyword>
<sequence length="756" mass="87330">MMDHNRQSGAKYKLNAEDIEARITKKPMKQNNEPIIVSEFDEKSTNTTKNETCISEDGIISETVLLGEVHSKKLDNSEQVSTLNDLDEETRKLRYLNLLELLNKSSKITQMFESRLEKCKEQIIKQEMKQKENTITQSVNNQSTNDSKLKDNYYLNLFQQPQLLNGQLKTHQIEGLLWIRTLYENGMNGILADDMGLGKTIQAIAFFCFLIEMGITGPFMVIAPLSTIPNWLTEFAKFAPQLHALLYHGDKKEREKIRSEFGKMHNVNDKYCYSIIITSYEVIRFDIKYLKKIEWKFIIIDEGHKLKNVDSDISRAMRQLKCTNKLILTGTPIQNNMTELWCLLNLLMPFLFNKLEDFNSWLKIDDFFCSNDEIVVLVKKDEILDTILKILKPFILRREKKDTDLKLPPKKEIIVYAPITKMQKKLYQATLNHQLEILEKKEKNIDIINGITPKRSCVQRIVKYTYNNAIRTEPIKQEVDNPNMAISLVMNTPHVQLKKIANHPYLIHMPLIPGKNEIRVNYNIVKVSGKFQVLDAMLPKLKSRGHKILLFSTMIQILDVIEEFLIFRHYKYTRLDGSHRIAARVEAIKLFNSDPECFIILVSTRAGGLGLNLTAADTVIIYDSDWNPQCDLQAQDRCHRMGQEKPVVVYRLCTKNTIDERILDFGAAKRKLEKLIVGNGAFKNINNKKMTLSDADELMSLLKSSEYNKKIQSNGYIFTDKELDALLDRSDMIKSGSQKDVNQLQSADHFKVLSNS</sequence>
<dbReference type="Gene3D" id="3.40.50.10810">
    <property type="entry name" value="Tandem AAA-ATPase domain"/>
    <property type="match status" value="1"/>
</dbReference>
<dbReference type="GO" id="GO:0003682">
    <property type="term" value="F:chromatin binding"/>
    <property type="evidence" value="ECO:0007669"/>
    <property type="project" value="TreeGrafter"/>
</dbReference>
<evidence type="ECO:0000256" key="4">
    <source>
        <dbReference type="ARBA" id="ARBA00022553"/>
    </source>
</evidence>
<keyword evidence="3" id="KW-0217">Developmental protein</keyword>
<evidence type="ECO:0000256" key="14">
    <source>
        <dbReference type="ARBA" id="ARBA00023242"/>
    </source>
</evidence>
<keyword evidence="13" id="KW-0804">Transcription</keyword>
<dbReference type="GO" id="GO:0006346">
    <property type="term" value="P:DNA methylation-dependent constitutive heterochromatin formation"/>
    <property type="evidence" value="ECO:0007669"/>
    <property type="project" value="TreeGrafter"/>
</dbReference>
<dbReference type="PROSITE" id="PS51192">
    <property type="entry name" value="HELICASE_ATP_BIND_1"/>
    <property type="match status" value="1"/>
</dbReference>
<dbReference type="CDD" id="cd18793">
    <property type="entry name" value="SF2_C_SNF"/>
    <property type="match status" value="1"/>
</dbReference>
<keyword evidence="15" id="KW-0131">Cell cycle</keyword>
<evidence type="ECO:0000256" key="16">
    <source>
        <dbReference type="ARBA" id="ARBA00053349"/>
    </source>
</evidence>